<organism evidence="2 3">
    <name type="scientific">Xylaria flabelliformis</name>
    <dbReference type="NCBI Taxonomy" id="2512241"/>
    <lineage>
        <taxon>Eukaryota</taxon>
        <taxon>Fungi</taxon>
        <taxon>Dikarya</taxon>
        <taxon>Ascomycota</taxon>
        <taxon>Pezizomycotina</taxon>
        <taxon>Sordariomycetes</taxon>
        <taxon>Xylariomycetidae</taxon>
        <taxon>Xylariales</taxon>
        <taxon>Xylariaceae</taxon>
        <taxon>Xylaria</taxon>
    </lineage>
</organism>
<evidence type="ECO:0000256" key="1">
    <source>
        <dbReference type="SAM" id="MobiDB-lite"/>
    </source>
</evidence>
<name>A0A553HQJ1_9PEZI</name>
<accession>A0A553HQJ1</accession>
<dbReference type="AlphaFoldDB" id="A0A553HQJ1"/>
<dbReference type="Proteomes" id="UP000319160">
    <property type="component" value="Unassembled WGS sequence"/>
</dbReference>
<evidence type="ECO:0000313" key="2">
    <source>
        <dbReference type="EMBL" id="TRX90170.1"/>
    </source>
</evidence>
<evidence type="ECO:0000313" key="3">
    <source>
        <dbReference type="Proteomes" id="UP000319160"/>
    </source>
</evidence>
<keyword evidence="3" id="KW-1185">Reference proteome</keyword>
<comment type="caution">
    <text evidence="2">The sequence shown here is derived from an EMBL/GenBank/DDBJ whole genome shotgun (WGS) entry which is preliminary data.</text>
</comment>
<feature type="compositionally biased region" description="Basic and acidic residues" evidence="1">
    <location>
        <begin position="53"/>
        <end position="76"/>
    </location>
</feature>
<protein>
    <submittedName>
        <fullName evidence="2">Uncharacterized protein</fullName>
    </submittedName>
</protein>
<feature type="compositionally biased region" description="Basic and acidic residues" evidence="1">
    <location>
        <begin position="83"/>
        <end position="93"/>
    </location>
</feature>
<dbReference type="EMBL" id="VFLP01000058">
    <property type="protein sequence ID" value="TRX90170.1"/>
    <property type="molecule type" value="Genomic_DNA"/>
</dbReference>
<feature type="compositionally biased region" description="Basic and acidic residues" evidence="1">
    <location>
        <begin position="101"/>
        <end position="111"/>
    </location>
</feature>
<gene>
    <name evidence="2" type="ORF">FHL15_008898</name>
</gene>
<reference evidence="3" key="1">
    <citation type="submission" date="2019-06" db="EMBL/GenBank/DDBJ databases">
        <title>Draft genome sequence of the griseofulvin-producing fungus Xylaria cubensis strain G536.</title>
        <authorList>
            <person name="Mead M.E."/>
            <person name="Raja H.A."/>
            <person name="Steenwyk J.L."/>
            <person name="Knowles S.L."/>
            <person name="Oberlies N.H."/>
            <person name="Rokas A."/>
        </authorList>
    </citation>
    <scope>NUCLEOTIDE SEQUENCE [LARGE SCALE GENOMIC DNA]</scope>
    <source>
        <strain evidence="3">G536</strain>
    </source>
</reference>
<feature type="compositionally biased region" description="Basic and acidic residues" evidence="1">
    <location>
        <begin position="118"/>
        <end position="176"/>
    </location>
</feature>
<feature type="region of interest" description="Disordered" evidence="1">
    <location>
        <begin position="53"/>
        <end position="176"/>
    </location>
</feature>
<proteinExistence type="predicted"/>
<sequence length="176" mass="21143">MPSPVNPRRLLPSQAEPQERKRRKELEKEAAVGLTEVAVLGLIGLTLAWDIDKQVHKKEEQKEKEEAEQRKREGRERRRREKAFHDGTFDPRRNYMSSDGGSRRSGRDDRSASASYARDPRRRQSVDYRADPRYDDRYRDRTPRYDSRAYRRYDRPHDEMRDYDLAERGRSRRDSF</sequence>
<feature type="region of interest" description="Disordered" evidence="1">
    <location>
        <begin position="1"/>
        <end position="30"/>
    </location>
</feature>